<dbReference type="STRING" id="7070.D6WIW1"/>
<dbReference type="InterPro" id="IPR004147">
    <property type="entry name" value="ABC1_dom"/>
</dbReference>
<dbReference type="PROSITE" id="PS50011">
    <property type="entry name" value="PROTEIN_KINASE_DOM"/>
    <property type="match status" value="1"/>
</dbReference>
<proteinExistence type="inferred from homology"/>
<feature type="domain" description="Protein kinase" evidence="2">
    <location>
        <begin position="173"/>
        <end position="402"/>
    </location>
</feature>
<keyword evidence="3" id="KW-0808">Transferase</keyword>
<dbReference type="PANTHER" id="PTHR43173:SF28">
    <property type="entry name" value="AARF DOMAIN CONTAINING KINASE 5"/>
    <property type="match status" value="1"/>
</dbReference>
<dbReference type="HOGENOM" id="CLU_006533_2_6_1"/>
<organism evidence="3 4">
    <name type="scientific">Tribolium castaneum</name>
    <name type="common">Red flour beetle</name>
    <dbReference type="NCBI Taxonomy" id="7070"/>
    <lineage>
        <taxon>Eukaryota</taxon>
        <taxon>Metazoa</taxon>
        <taxon>Ecdysozoa</taxon>
        <taxon>Arthropoda</taxon>
        <taxon>Hexapoda</taxon>
        <taxon>Insecta</taxon>
        <taxon>Pterygota</taxon>
        <taxon>Neoptera</taxon>
        <taxon>Endopterygota</taxon>
        <taxon>Coleoptera</taxon>
        <taxon>Polyphaga</taxon>
        <taxon>Cucujiformia</taxon>
        <taxon>Tenebrionidae</taxon>
        <taxon>Tenebrionidae incertae sedis</taxon>
        <taxon>Tribolium</taxon>
    </lineage>
</organism>
<keyword evidence="3" id="KW-0418">Kinase</keyword>
<comment type="similarity">
    <text evidence="1">Belongs to the protein kinase superfamily. ADCK protein kinase family.</text>
</comment>
<dbReference type="Pfam" id="PF03109">
    <property type="entry name" value="ABC1"/>
    <property type="match status" value="1"/>
</dbReference>
<evidence type="ECO:0000313" key="3">
    <source>
        <dbReference type="EMBL" id="EEZ99640.2"/>
    </source>
</evidence>
<dbReference type="AlphaFoldDB" id="D6WIW1"/>
<name>D6WIW1_TRICA</name>
<gene>
    <name evidence="3" type="primary">AUGUSTUS-3.0.2_02396</name>
    <name evidence="3" type="ORF">TcasGA2_TC002396</name>
</gene>
<dbReference type="SUPFAM" id="SSF56112">
    <property type="entry name" value="Protein kinase-like (PK-like)"/>
    <property type="match status" value="1"/>
</dbReference>
<evidence type="ECO:0000313" key="4">
    <source>
        <dbReference type="Proteomes" id="UP000007266"/>
    </source>
</evidence>
<evidence type="ECO:0000259" key="2">
    <source>
        <dbReference type="PROSITE" id="PS50011"/>
    </source>
</evidence>
<sequence>MNKFGRCLVTLNRQFRTSTQTRTRKKPFSLRNVTIVGSLAFGGGIAASKTDEKYLSFVGGIPRFCRSIKTGLLISLDYYFSMLGLTESDPNYELMMSRIHQRAADRILAACLTNGGPYIKMGQGLVSMSHILPKEYTKTLKALQDKCLPRHPNELVKLFQEDFQKTPDEIFENFDPNPIAAASLAQVYKAKTQTGEEVAVKVQYIDLQKRFLSDVATIKLLLKVVGMMHPNFNFGWVLEEVADTLKQELDFVNEGKNAEKCAKDLEKFDFVHVPKIYWDLTSTRVLVMEYIEGCKISDVKFLKEKKFSLKDINNKLFEIFGHQIFQTGFVHGDPHAGNILVRRVEGKTQLVLLDHGLYQRLKPQEMVALSHMWKAIVLQDHAQMKFYSKQLGVEDYVVLPKF</sequence>
<dbReference type="OMA" id="VRVNICH"/>
<dbReference type="CDD" id="cd13969">
    <property type="entry name" value="ADCK1-like"/>
    <property type="match status" value="1"/>
</dbReference>
<dbReference type="InterPro" id="IPR051130">
    <property type="entry name" value="Mito_struct-func_regulator"/>
</dbReference>
<evidence type="ECO:0000256" key="1">
    <source>
        <dbReference type="ARBA" id="ARBA00009670"/>
    </source>
</evidence>
<dbReference type="eggNOG" id="KOG1235">
    <property type="taxonomic scope" value="Eukaryota"/>
</dbReference>
<dbReference type="InterPro" id="IPR011009">
    <property type="entry name" value="Kinase-like_dom_sf"/>
</dbReference>
<dbReference type="GO" id="GO:0004672">
    <property type="term" value="F:protein kinase activity"/>
    <property type="evidence" value="ECO:0007669"/>
    <property type="project" value="InterPro"/>
</dbReference>
<dbReference type="Proteomes" id="UP000007266">
    <property type="component" value="Linkage group 3"/>
</dbReference>
<dbReference type="PANTHER" id="PTHR43173">
    <property type="entry name" value="ABC1 FAMILY PROTEIN"/>
    <property type="match status" value="1"/>
</dbReference>
<reference evidence="3 4" key="1">
    <citation type="journal article" date="2008" name="Nature">
        <title>The genome of the model beetle and pest Tribolium castaneum.</title>
        <authorList>
            <consortium name="Tribolium Genome Sequencing Consortium"/>
            <person name="Richards S."/>
            <person name="Gibbs R.A."/>
            <person name="Weinstock G.M."/>
            <person name="Brown S.J."/>
            <person name="Denell R."/>
            <person name="Beeman R.W."/>
            <person name="Gibbs R."/>
            <person name="Beeman R.W."/>
            <person name="Brown S.J."/>
            <person name="Bucher G."/>
            <person name="Friedrich M."/>
            <person name="Grimmelikhuijzen C.J."/>
            <person name="Klingler M."/>
            <person name="Lorenzen M."/>
            <person name="Richards S."/>
            <person name="Roth S."/>
            <person name="Schroder R."/>
            <person name="Tautz D."/>
            <person name="Zdobnov E.M."/>
            <person name="Muzny D."/>
            <person name="Gibbs R.A."/>
            <person name="Weinstock G.M."/>
            <person name="Attaway T."/>
            <person name="Bell S."/>
            <person name="Buhay C.J."/>
            <person name="Chandrabose M.N."/>
            <person name="Chavez D."/>
            <person name="Clerk-Blankenburg K.P."/>
            <person name="Cree A."/>
            <person name="Dao M."/>
            <person name="Davis C."/>
            <person name="Chacko J."/>
            <person name="Dinh H."/>
            <person name="Dugan-Rocha S."/>
            <person name="Fowler G."/>
            <person name="Garner T.T."/>
            <person name="Garnes J."/>
            <person name="Gnirke A."/>
            <person name="Hawes A."/>
            <person name="Hernandez J."/>
            <person name="Hines S."/>
            <person name="Holder M."/>
            <person name="Hume J."/>
            <person name="Jhangiani S.N."/>
            <person name="Joshi V."/>
            <person name="Khan Z.M."/>
            <person name="Jackson L."/>
            <person name="Kovar C."/>
            <person name="Kowis A."/>
            <person name="Lee S."/>
            <person name="Lewis L.R."/>
            <person name="Margolis J."/>
            <person name="Morgan M."/>
            <person name="Nazareth L.V."/>
            <person name="Nguyen N."/>
            <person name="Okwuonu G."/>
            <person name="Parker D."/>
            <person name="Richards S."/>
            <person name="Ruiz S.J."/>
            <person name="Santibanez J."/>
            <person name="Savard J."/>
            <person name="Scherer S.E."/>
            <person name="Schneider B."/>
            <person name="Sodergren E."/>
            <person name="Tautz D."/>
            <person name="Vattahil S."/>
            <person name="Villasana D."/>
            <person name="White C.S."/>
            <person name="Wright R."/>
            <person name="Park Y."/>
            <person name="Beeman R.W."/>
            <person name="Lord J."/>
            <person name="Oppert B."/>
            <person name="Lorenzen M."/>
            <person name="Brown S."/>
            <person name="Wang L."/>
            <person name="Savard J."/>
            <person name="Tautz D."/>
            <person name="Richards S."/>
            <person name="Weinstock G."/>
            <person name="Gibbs R.A."/>
            <person name="Liu Y."/>
            <person name="Worley K."/>
            <person name="Weinstock G."/>
            <person name="Elsik C.G."/>
            <person name="Reese J.T."/>
            <person name="Elhaik E."/>
            <person name="Landan G."/>
            <person name="Graur D."/>
            <person name="Arensburger P."/>
            <person name="Atkinson P."/>
            <person name="Beeman R.W."/>
            <person name="Beidler J."/>
            <person name="Brown S.J."/>
            <person name="Demuth J.P."/>
            <person name="Drury D.W."/>
            <person name="Du Y.Z."/>
            <person name="Fujiwara H."/>
            <person name="Lorenzen M."/>
            <person name="Maselli V."/>
            <person name="Osanai M."/>
            <person name="Park Y."/>
            <person name="Robertson H.M."/>
            <person name="Tu Z."/>
            <person name="Wang J.J."/>
            <person name="Wang S."/>
            <person name="Richards S."/>
            <person name="Song H."/>
            <person name="Zhang L."/>
            <person name="Sodergren E."/>
            <person name="Werner D."/>
            <person name="Stanke M."/>
            <person name="Morgenstern B."/>
            <person name="Solovyev V."/>
            <person name="Kosarev P."/>
            <person name="Brown G."/>
            <person name="Chen H.C."/>
            <person name="Ermolaeva O."/>
            <person name="Hlavina W."/>
            <person name="Kapustin Y."/>
            <person name="Kiryutin B."/>
            <person name="Kitts P."/>
            <person name="Maglott D."/>
            <person name="Pruitt K."/>
            <person name="Sapojnikov V."/>
            <person name="Souvorov A."/>
            <person name="Mackey A.J."/>
            <person name="Waterhouse R.M."/>
            <person name="Wyder S."/>
            <person name="Zdobnov E.M."/>
            <person name="Zdobnov E.M."/>
            <person name="Wyder S."/>
            <person name="Kriventseva E.V."/>
            <person name="Kadowaki T."/>
            <person name="Bork P."/>
            <person name="Aranda M."/>
            <person name="Bao R."/>
            <person name="Beermann A."/>
            <person name="Berns N."/>
            <person name="Bolognesi R."/>
            <person name="Bonneton F."/>
            <person name="Bopp D."/>
            <person name="Brown S.J."/>
            <person name="Bucher G."/>
            <person name="Butts T."/>
            <person name="Chaumot A."/>
            <person name="Denell R.E."/>
            <person name="Ferrier D.E."/>
            <person name="Friedrich M."/>
            <person name="Gordon C.M."/>
            <person name="Jindra M."/>
            <person name="Klingler M."/>
            <person name="Lan Q."/>
            <person name="Lattorff H.M."/>
            <person name="Laudet V."/>
            <person name="von Levetsow C."/>
            <person name="Liu Z."/>
            <person name="Lutz R."/>
            <person name="Lynch J.A."/>
            <person name="da Fonseca R.N."/>
            <person name="Posnien N."/>
            <person name="Reuter R."/>
            <person name="Roth S."/>
            <person name="Savard J."/>
            <person name="Schinko J.B."/>
            <person name="Schmitt C."/>
            <person name="Schoppmeier M."/>
            <person name="Schroder R."/>
            <person name="Shippy T.D."/>
            <person name="Simonnet F."/>
            <person name="Marques-Souza H."/>
            <person name="Tautz D."/>
            <person name="Tomoyasu Y."/>
            <person name="Trauner J."/>
            <person name="Van der Zee M."/>
            <person name="Vervoort M."/>
            <person name="Wittkopp N."/>
            <person name="Wimmer E.A."/>
            <person name="Yang X."/>
            <person name="Jones A.K."/>
            <person name="Sattelle D.B."/>
            <person name="Ebert P.R."/>
            <person name="Nelson D."/>
            <person name="Scott J.G."/>
            <person name="Beeman R.W."/>
            <person name="Muthukrishnan S."/>
            <person name="Kramer K.J."/>
            <person name="Arakane Y."/>
            <person name="Beeman R.W."/>
            <person name="Zhu Q."/>
            <person name="Hogenkamp D."/>
            <person name="Dixit R."/>
            <person name="Oppert B."/>
            <person name="Jiang H."/>
            <person name="Zou Z."/>
            <person name="Marshall J."/>
            <person name="Elpidina E."/>
            <person name="Vinokurov K."/>
            <person name="Oppert C."/>
            <person name="Zou Z."/>
            <person name="Evans J."/>
            <person name="Lu Z."/>
            <person name="Zhao P."/>
            <person name="Sumathipala N."/>
            <person name="Altincicek B."/>
            <person name="Vilcinskas A."/>
            <person name="Williams M."/>
            <person name="Hultmark D."/>
            <person name="Hetru C."/>
            <person name="Jiang H."/>
            <person name="Grimmelikhuijzen C.J."/>
            <person name="Hauser F."/>
            <person name="Cazzamali G."/>
            <person name="Williamson M."/>
            <person name="Park Y."/>
            <person name="Li B."/>
            <person name="Tanaka Y."/>
            <person name="Predel R."/>
            <person name="Neupert S."/>
            <person name="Schachtner J."/>
            <person name="Verleyen P."/>
            <person name="Raible F."/>
            <person name="Bork P."/>
            <person name="Friedrich M."/>
            <person name="Walden K.K."/>
            <person name="Robertson H.M."/>
            <person name="Angeli S."/>
            <person name="Foret S."/>
            <person name="Bucher G."/>
            <person name="Schuetz S."/>
            <person name="Maleszka R."/>
            <person name="Wimmer E.A."/>
            <person name="Beeman R.W."/>
            <person name="Lorenzen M."/>
            <person name="Tomoyasu Y."/>
            <person name="Miller S.C."/>
            <person name="Grossmann D."/>
            <person name="Bucher G."/>
        </authorList>
    </citation>
    <scope>NUCLEOTIDE SEQUENCE [LARGE SCALE GENOMIC DNA]</scope>
    <source>
        <strain evidence="3 4">Georgia GA2</strain>
    </source>
</reference>
<dbReference type="InterPro" id="IPR045307">
    <property type="entry name" value="ADCK1_dom"/>
</dbReference>
<dbReference type="Gene3D" id="1.10.510.10">
    <property type="entry name" value="Transferase(Phosphotransferase) domain 1"/>
    <property type="match status" value="1"/>
</dbReference>
<protein>
    <submittedName>
        <fullName evidence="3">Putative aarF domain-containing protein kinase 5-like Protein</fullName>
    </submittedName>
</protein>
<keyword evidence="4" id="KW-1185">Reference proteome</keyword>
<dbReference type="EMBL" id="KQ971337">
    <property type="protein sequence ID" value="EEZ99640.2"/>
    <property type="molecule type" value="Genomic_DNA"/>
</dbReference>
<accession>D6WIW1</accession>
<dbReference type="InterPro" id="IPR000719">
    <property type="entry name" value="Prot_kinase_dom"/>
</dbReference>
<dbReference type="GO" id="GO:0005524">
    <property type="term" value="F:ATP binding"/>
    <property type="evidence" value="ECO:0007669"/>
    <property type="project" value="InterPro"/>
</dbReference>
<reference evidence="3 4" key="2">
    <citation type="journal article" date="2010" name="Nucleic Acids Res.">
        <title>BeetleBase in 2010: revisions to provide comprehensive genomic information for Tribolium castaneum.</title>
        <authorList>
            <person name="Kim H.S."/>
            <person name="Murphy T."/>
            <person name="Xia J."/>
            <person name="Caragea D."/>
            <person name="Park Y."/>
            <person name="Beeman R.W."/>
            <person name="Lorenzen M.D."/>
            <person name="Butcher S."/>
            <person name="Manak J.R."/>
            <person name="Brown S.J."/>
        </authorList>
    </citation>
    <scope>GENOME REANNOTATION</scope>
    <source>
        <strain evidence="3 4">Georgia GA2</strain>
    </source>
</reference>